<reference evidence="1 2" key="1">
    <citation type="journal article" date="2015" name="Genome Biol. Evol.">
        <title>Phylogenomic analyses indicate that early fungi evolved digesting cell walls of algal ancestors of land plants.</title>
        <authorList>
            <person name="Chang Y."/>
            <person name="Wang S."/>
            <person name="Sekimoto S."/>
            <person name="Aerts A.L."/>
            <person name="Choi C."/>
            <person name="Clum A."/>
            <person name="LaButti K.M."/>
            <person name="Lindquist E.A."/>
            <person name="Yee Ngan C."/>
            <person name="Ohm R.A."/>
            <person name="Salamov A.A."/>
            <person name="Grigoriev I.V."/>
            <person name="Spatafora J.W."/>
            <person name="Berbee M.L."/>
        </authorList>
    </citation>
    <scope>NUCLEOTIDE SEQUENCE [LARGE SCALE GENOMIC DNA]</scope>
    <source>
        <strain evidence="1 2">JEL478</strain>
    </source>
</reference>
<proteinExistence type="predicted"/>
<dbReference type="AlphaFoldDB" id="A0A139AFT0"/>
<accession>A0A139AFT0</accession>
<protein>
    <submittedName>
        <fullName evidence="1">Uncharacterized protein</fullName>
    </submittedName>
</protein>
<dbReference type="Proteomes" id="UP000070544">
    <property type="component" value="Unassembled WGS sequence"/>
</dbReference>
<evidence type="ECO:0000313" key="1">
    <source>
        <dbReference type="EMBL" id="KXS15618.1"/>
    </source>
</evidence>
<gene>
    <name evidence="1" type="ORF">M427DRAFT_32298</name>
</gene>
<sequence>MVIFDLLRAAKKAGAFDDVTKLSQKFDDLRKKFGFSKQAKEARELATELQQKLEYAEKVALDVDEGELSGPNDGVDKEDAIDMNEVVREAEPGHAMVLSDQEP</sequence>
<dbReference type="EMBL" id="KQ965761">
    <property type="protein sequence ID" value="KXS15618.1"/>
    <property type="molecule type" value="Genomic_DNA"/>
</dbReference>
<keyword evidence="2" id="KW-1185">Reference proteome</keyword>
<evidence type="ECO:0000313" key="2">
    <source>
        <dbReference type="Proteomes" id="UP000070544"/>
    </source>
</evidence>
<organism evidence="1 2">
    <name type="scientific">Gonapodya prolifera (strain JEL478)</name>
    <name type="common">Monoblepharis prolifera</name>
    <dbReference type="NCBI Taxonomy" id="1344416"/>
    <lineage>
        <taxon>Eukaryota</taxon>
        <taxon>Fungi</taxon>
        <taxon>Fungi incertae sedis</taxon>
        <taxon>Chytridiomycota</taxon>
        <taxon>Chytridiomycota incertae sedis</taxon>
        <taxon>Monoblepharidomycetes</taxon>
        <taxon>Monoblepharidales</taxon>
        <taxon>Gonapodyaceae</taxon>
        <taxon>Gonapodya</taxon>
    </lineage>
</organism>
<name>A0A139AFT0_GONPJ</name>